<reference evidence="6 7" key="1">
    <citation type="submission" date="2024-02" db="EMBL/GenBank/DDBJ databases">
        <title>De novo assembly and annotation of 12 fungi associated with fruit tree decline syndrome in Ontario, Canada.</title>
        <authorList>
            <person name="Sulman M."/>
            <person name="Ellouze W."/>
            <person name="Ilyukhin E."/>
        </authorList>
    </citation>
    <scope>NUCLEOTIDE SEQUENCE [LARGE SCALE GENOMIC DNA]</scope>
    <source>
        <strain evidence="6 7">M11/M66-122</strain>
    </source>
</reference>
<dbReference type="InterPro" id="IPR015421">
    <property type="entry name" value="PyrdxlP-dep_Trfase_major"/>
</dbReference>
<gene>
    <name evidence="6" type="ORF">SLS62_000596</name>
</gene>
<feature type="domain" description="Aminotransferase class I/classII large" evidence="5">
    <location>
        <begin position="1"/>
        <end position="215"/>
    </location>
</feature>
<evidence type="ECO:0000256" key="1">
    <source>
        <dbReference type="ARBA" id="ARBA00001933"/>
    </source>
</evidence>
<dbReference type="EMBL" id="JAKJXP020000002">
    <property type="protein sequence ID" value="KAK7757581.1"/>
    <property type="molecule type" value="Genomic_DNA"/>
</dbReference>
<evidence type="ECO:0000259" key="5">
    <source>
        <dbReference type="Pfam" id="PF00155"/>
    </source>
</evidence>
<keyword evidence="4" id="KW-0663">Pyridoxal phosphate</keyword>
<evidence type="ECO:0000256" key="4">
    <source>
        <dbReference type="ARBA" id="ARBA00022898"/>
    </source>
</evidence>
<evidence type="ECO:0000313" key="6">
    <source>
        <dbReference type="EMBL" id="KAK7757581.1"/>
    </source>
</evidence>
<dbReference type="AlphaFoldDB" id="A0AAN9YUL5"/>
<name>A0AAN9YUL5_9PEZI</name>
<dbReference type="InterPro" id="IPR015422">
    <property type="entry name" value="PyrdxlP-dep_Trfase_small"/>
</dbReference>
<dbReference type="PANTHER" id="PTHR13693">
    <property type="entry name" value="CLASS II AMINOTRANSFERASE/8-AMINO-7-OXONONANOATE SYNTHASE"/>
    <property type="match status" value="1"/>
</dbReference>
<evidence type="ECO:0000256" key="3">
    <source>
        <dbReference type="ARBA" id="ARBA00022679"/>
    </source>
</evidence>
<dbReference type="GO" id="GO:0016740">
    <property type="term" value="F:transferase activity"/>
    <property type="evidence" value="ECO:0007669"/>
    <property type="project" value="UniProtKB-KW"/>
</dbReference>
<sequence>MDGDVCPLKELVDVAKEVSHGRGNIQFVVDEAHSIGVIGQDGAGLVCELDLQEEIAVVMHSFGKALGATGDAMINFGGSVIYSTSPSFPFVAAIKSGYALLAGGHTRQAQEKIQDLAAVFFESVTLHPLWPVVSKKGLLSVPLAHGWEDRAFLTHIITVSTHQSYVYWLYFHLLYKSFSVFPIEYPVVPLGQGRLRVTLHASNTEEQVKSLVGAIYAWVEEMLELGKGGTVKTASEAAKQVYSWMAQEGLTGFGMP</sequence>
<dbReference type="PANTHER" id="PTHR13693:SF77">
    <property type="entry name" value="8-AMINO-7-OXONONANOATE SYNTHASE"/>
    <property type="match status" value="1"/>
</dbReference>
<dbReference type="Gene3D" id="3.40.640.10">
    <property type="entry name" value="Type I PLP-dependent aspartate aminotransferase-like (Major domain)"/>
    <property type="match status" value="1"/>
</dbReference>
<dbReference type="SUPFAM" id="SSF53383">
    <property type="entry name" value="PLP-dependent transferases"/>
    <property type="match status" value="1"/>
</dbReference>
<keyword evidence="3" id="KW-0808">Transferase</keyword>
<dbReference type="GO" id="GO:0009102">
    <property type="term" value="P:biotin biosynthetic process"/>
    <property type="evidence" value="ECO:0007669"/>
    <property type="project" value="TreeGrafter"/>
</dbReference>
<organism evidence="6 7">
    <name type="scientific">Diatrype stigma</name>
    <dbReference type="NCBI Taxonomy" id="117547"/>
    <lineage>
        <taxon>Eukaryota</taxon>
        <taxon>Fungi</taxon>
        <taxon>Dikarya</taxon>
        <taxon>Ascomycota</taxon>
        <taxon>Pezizomycotina</taxon>
        <taxon>Sordariomycetes</taxon>
        <taxon>Xylariomycetidae</taxon>
        <taxon>Xylariales</taxon>
        <taxon>Diatrypaceae</taxon>
        <taxon>Diatrype</taxon>
    </lineage>
</organism>
<comment type="similarity">
    <text evidence="2">Belongs to the class-II pyridoxal-phosphate-dependent aminotransferase family. BioF subfamily.</text>
</comment>
<dbReference type="InterPro" id="IPR015424">
    <property type="entry name" value="PyrdxlP-dep_Trfase"/>
</dbReference>
<evidence type="ECO:0000313" key="7">
    <source>
        <dbReference type="Proteomes" id="UP001320420"/>
    </source>
</evidence>
<comment type="caution">
    <text evidence="6">The sequence shown here is derived from an EMBL/GenBank/DDBJ whole genome shotgun (WGS) entry which is preliminary data.</text>
</comment>
<protein>
    <recommendedName>
        <fullName evidence="5">Aminotransferase class I/classII large domain-containing protein</fullName>
    </recommendedName>
</protein>
<comment type="cofactor">
    <cofactor evidence="1">
        <name>pyridoxal 5'-phosphate</name>
        <dbReference type="ChEBI" id="CHEBI:597326"/>
    </cofactor>
</comment>
<dbReference type="GO" id="GO:0030170">
    <property type="term" value="F:pyridoxal phosphate binding"/>
    <property type="evidence" value="ECO:0007669"/>
    <property type="project" value="InterPro"/>
</dbReference>
<dbReference type="Gene3D" id="3.90.1150.10">
    <property type="entry name" value="Aspartate Aminotransferase, domain 1"/>
    <property type="match status" value="1"/>
</dbReference>
<evidence type="ECO:0000256" key="2">
    <source>
        <dbReference type="ARBA" id="ARBA00010008"/>
    </source>
</evidence>
<dbReference type="InterPro" id="IPR050087">
    <property type="entry name" value="AON_synthase_class-II"/>
</dbReference>
<dbReference type="Pfam" id="PF00155">
    <property type="entry name" value="Aminotran_1_2"/>
    <property type="match status" value="1"/>
</dbReference>
<accession>A0AAN9YUL5</accession>
<dbReference type="Proteomes" id="UP001320420">
    <property type="component" value="Unassembled WGS sequence"/>
</dbReference>
<proteinExistence type="inferred from homology"/>
<dbReference type="InterPro" id="IPR004839">
    <property type="entry name" value="Aminotransferase_I/II_large"/>
</dbReference>
<keyword evidence="7" id="KW-1185">Reference proteome</keyword>